<feature type="domain" description="HPt" evidence="1">
    <location>
        <begin position="44"/>
        <end position="117"/>
    </location>
</feature>
<dbReference type="OrthoDB" id="9901955at2"/>
<dbReference type="SUPFAM" id="SSF47226">
    <property type="entry name" value="Histidine-containing phosphotransfer domain, HPT domain"/>
    <property type="match status" value="1"/>
</dbReference>
<reference evidence="2 3" key="1">
    <citation type="journal article" date="2011" name="J. Bacteriol.">
        <title>Genome sequence of the mercury-methylating strain Desulfovibrio desulfuricans ND132.</title>
        <authorList>
            <person name="Brown S.D."/>
            <person name="Gilmour C.C."/>
            <person name="Kucken A.M."/>
            <person name="Wall J.D."/>
            <person name="Elias D.A."/>
            <person name="Brandt C.C."/>
            <person name="Podar M."/>
            <person name="Chertkov O."/>
            <person name="Held B."/>
            <person name="Bruce D.C."/>
            <person name="Detter J.C."/>
            <person name="Tapia R."/>
            <person name="Han C.S."/>
            <person name="Goodwin L.A."/>
            <person name="Cheng J.F."/>
            <person name="Pitluck S."/>
            <person name="Woyke T."/>
            <person name="Mikhailova N."/>
            <person name="Ivanova N.N."/>
            <person name="Han J."/>
            <person name="Lucas S."/>
            <person name="Lapidus A.L."/>
            <person name="Land M.L."/>
            <person name="Hauser L.J."/>
            <person name="Palumbo A.V."/>
        </authorList>
    </citation>
    <scope>NUCLEOTIDE SEQUENCE [LARGE SCALE GENOMIC DNA]</scope>
    <source>
        <strain evidence="2 3">ND132</strain>
    </source>
</reference>
<dbReference type="RefSeq" id="WP_014323179.1">
    <property type="nucleotide sequence ID" value="NC_016803.1"/>
</dbReference>
<evidence type="ECO:0000313" key="3">
    <source>
        <dbReference type="Proteomes" id="UP000007845"/>
    </source>
</evidence>
<dbReference type="SMR" id="F0JD79"/>
<keyword evidence="3" id="KW-1185">Reference proteome</keyword>
<sequence>MTGKSSKNSASGPVRAVFDPVAASADMGLTLEEFAPLLPKAATEIRLRLDAVRQGVADDDLRAVTLNSHTAKSIAATLGAEATRQAALDLELCARSGDRASCPRLLAELEEHAAALLGALDKA</sequence>
<evidence type="ECO:0000313" key="2">
    <source>
        <dbReference type="EMBL" id="EGB15753.1"/>
    </source>
</evidence>
<dbReference type="EMBL" id="CP003220">
    <property type="protein sequence ID" value="EGB15753.1"/>
    <property type="molecule type" value="Genomic_DNA"/>
</dbReference>
<dbReference type="Proteomes" id="UP000007845">
    <property type="component" value="Chromosome"/>
</dbReference>
<accession>F0JD79</accession>
<dbReference type="AlphaFoldDB" id="F0JD79"/>
<dbReference type="GO" id="GO:0004672">
    <property type="term" value="F:protein kinase activity"/>
    <property type="evidence" value="ECO:0007669"/>
    <property type="project" value="UniProtKB-ARBA"/>
</dbReference>
<dbReference type="GO" id="GO:0000160">
    <property type="term" value="P:phosphorelay signal transduction system"/>
    <property type="evidence" value="ECO:0007669"/>
    <property type="project" value="InterPro"/>
</dbReference>
<organism evidence="2 3">
    <name type="scientific">Pseudodesulfovibrio mercurii</name>
    <dbReference type="NCBI Taxonomy" id="641491"/>
    <lineage>
        <taxon>Bacteria</taxon>
        <taxon>Pseudomonadati</taxon>
        <taxon>Thermodesulfobacteriota</taxon>
        <taxon>Desulfovibrionia</taxon>
        <taxon>Desulfovibrionales</taxon>
        <taxon>Desulfovibrionaceae</taxon>
    </lineage>
</organism>
<proteinExistence type="predicted"/>
<dbReference type="InterPro" id="IPR008207">
    <property type="entry name" value="Sig_transdc_His_kin_Hpt_dom"/>
</dbReference>
<dbReference type="Gene3D" id="1.20.120.160">
    <property type="entry name" value="HPT domain"/>
    <property type="match status" value="1"/>
</dbReference>
<protein>
    <submittedName>
        <fullName evidence="2">Hpt domain protein</fullName>
    </submittedName>
</protein>
<dbReference type="KEGG" id="ddn:DND132_2550"/>
<dbReference type="InterPro" id="IPR036641">
    <property type="entry name" value="HPT_dom_sf"/>
</dbReference>
<dbReference type="Pfam" id="PF01627">
    <property type="entry name" value="Hpt"/>
    <property type="match status" value="1"/>
</dbReference>
<name>F0JD79_9BACT</name>
<gene>
    <name evidence="2" type="ORF">DND132_2550</name>
</gene>
<dbReference type="HOGENOM" id="CLU_2011559_0_0_7"/>
<evidence type="ECO:0000259" key="1">
    <source>
        <dbReference type="Pfam" id="PF01627"/>
    </source>
</evidence>